<keyword evidence="2" id="KW-0808">Transferase</keyword>
<evidence type="ECO:0000259" key="1">
    <source>
        <dbReference type="Pfam" id="PF00535"/>
    </source>
</evidence>
<dbReference type="Gene3D" id="3.90.550.10">
    <property type="entry name" value="Spore Coat Polysaccharide Biosynthesis Protein SpsA, Chain A"/>
    <property type="match status" value="1"/>
</dbReference>
<dbReference type="Proteomes" id="UP000760668">
    <property type="component" value="Unassembled WGS sequence"/>
</dbReference>
<dbReference type="InterPro" id="IPR001173">
    <property type="entry name" value="Glyco_trans_2-like"/>
</dbReference>
<dbReference type="GO" id="GO:0016757">
    <property type="term" value="F:glycosyltransferase activity"/>
    <property type="evidence" value="ECO:0007669"/>
    <property type="project" value="UniProtKB-KW"/>
</dbReference>
<proteinExistence type="predicted"/>
<organism evidence="2 3">
    <name type="scientific">Pseudoflavonifractor capillosus</name>
    <dbReference type="NCBI Taxonomy" id="106588"/>
    <lineage>
        <taxon>Bacteria</taxon>
        <taxon>Bacillati</taxon>
        <taxon>Bacillota</taxon>
        <taxon>Clostridia</taxon>
        <taxon>Eubacteriales</taxon>
        <taxon>Oscillospiraceae</taxon>
        <taxon>Pseudoflavonifractor</taxon>
    </lineage>
</organism>
<accession>A0A921ML26</accession>
<dbReference type="SUPFAM" id="SSF53448">
    <property type="entry name" value="Nucleotide-diphospho-sugar transferases"/>
    <property type="match status" value="1"/>
</dbReference>
<dbReference type="AlphaFoldDB" id="A0A921ML26"/>
<dbReference type="EC" id="2.4.-.-" evidence="2"/>
<dbReference type="EMBL" id="DYUC01000046">
    <property type="protein sequence ID" value="HJG86369.1"/>
    <property type="molecule type" value="Genomic_DNA"/>
</dbReference>
<reference evidence="2" key="1">
    <citation type="journal article" date="2021" name="PeerJ">
        <title>Extensive microbial diversity within the chicken gut microbiome revealed by metagenomics and culture.</title>
        <authorList>
            <person name="Gilroy R."/>
            <person name="Ravi A."/>
            <person name="Getino M."/>
            <person name="Pursley I."/>
            <person name="Horton D.L."/>
            <person name="Alikhan N.F."/>
            <person name="Baker D."/>
            <person name="Gharbi K."/>
            <person name="Hall N."/>
            <person name="Watson M."/>
            <person name="Adriaenssens E.M."/>
            <person name="Foster-Nyarko E."/>
            <person name="Jarju S."/>
            <person name="Secka A."/>
            <person name="Antonio M."/>
            <person name="Oren A."/>
            <person name="Chaudhuri R.R."/>
            <person name="La Ragione R."/>
            <person name="Hildebrand F."/>
            <person name="Pallen M.J."/>
        </authorList>
    </citation>
    <scope>NUCLEOTIDE SEQUENCE</scope>
    <source>
        <strain evidence="2">CHK179-5677</strain>
    </source>
</reference>
<gene>
    <name evidence="2" type="ORF">K8V01_05010</name>
</gene>
<evidence type="ECO:0000313" key="3">
    <source>
        <dbReference type="Proteomes" id="UP000760668"/>
    </source>
</evidence>
<dbReference type="InterPro" id="IPR029044">
    <property type="entry name" value="Nucleotide-diphossugar_trans"/>
</dbReference>
<feature type="domain" description="Glycosyltransferase 2-like" evidence="1">
    <location>
        <begin position="5"/>
        <end position="98"/>
    </location>
</feature>
<name>A0A921ML26_9FIRM</name>
<dbReference type="Pfam" id="PF00535">
    <property type="entry name" value="Glycos_transf_2"/>
    <property type="match status" value="1"/>
</dbReference>
<reference evidence="2" key="2">
    <citation type="submission" date="2021-09" db="EMBL/GenBank/DDBJ databases">
        <authorList>
            <person name="Gilroy R."/>
        </authorList>
    </citation>
    <scope>NUCLEOTIDE SEQUENCE</scope>
    <source>
        <strain evidence="2">CHK179-5677</strain>
    </source>
</reference>
<keyword evidence="2" id="KW-0328">Glycosyltransferase</keyword>
<dbReference type="RefSeq" id="WP_295368039.1">
    <property type="nucleotide sequence ID" value="NZ_DYUC01000046.1"/>
</dbReference>
<protein>
    <submittedName>
        <fullName evidence="2">Glycosyltransferase</fullName>
        <ecNumber evidence="2">2.4.-.-</ecNumber>
    </submittedName>
</protein>
<sequence length="118" mass="12855">MNVCALIPSYDPDERLISTVEDLRAAGFYHIIVVDDGSRTDCQPYFEALTPLGCEVIHLSHNSGKGEALKVGFLTFLTQGWSDAGVVTVDGDGQHSGQDALRCAYVFCLFAQSTLKRL</sequence>
<comment type="caution">
    <text evidence="2">The sequence shown here is derived from an EMBL/GenBank/DDBJ whole genome shotgun (WGS) entry which is preliminary data.</text>
</comment>
<evidence type="ECO:0000313" key="2">
    <source>
        <dbReference type="EMBL" id="HJG86369.1"/>
    </source>
</evidence>